<gene>
    <name evidence="2" type="ORF">NECAME_00097</name>
</gene>
<reference evidence="3" key="1">
    <citation type="journal article" date="2014" name="Nat. Genet.">
        <title>Genome of the human hookworm Necator americanus.</title>
        <authorList>
            <person name="Tang Y.T."/>
            <person name="Gao X."/>
            <person name="Rosa B.A."/>
            <person name="Abubucker S."/>
            <person name="Hallsworth-Pepin K."/>
            <person name="Martin J."/>
            <person name="Tyagi R."/>
            <person name="Heizer E."/>
            <person name="Zhang X."/>
            <person name="Bhonagiri-Palsikar V."/>
            <person name="Minx P."/>
            <person name="Warren W.C."/>
            <person name="Wang Q."/>
            <person name="Zhan B."/>
            <person name="Hotez P.J."/>
            <person name="Sternberg P.W."/>
            <person name="Dougall A."/>
            <person name="Gaze S.T."/>
            <person name="Mulvenna J."/>
            <person name="Sotillo J."/>
            <person name="Ranganathan S."/>
            <person name="Rabelo E.M."/>
            <person name="Wilson R.K."/>
            <person name="Felgner P.L."/>
            <person name="Bethony J."/>
            <person name="Hawdon J.M."/>
            <person name="Gasser R.B."/>
            <person name="Loukas A."/>
            <person name="Mitreva M."/>
        </authorList>
    </citation>
    <scope>NUCLEOTIDE SEQUENCE [LARGE SCALE GENOMIC DNA]</scope>
</reference>
<accession>W2TZG2</accession>
<sequence length="102" mass="11558">MERCRREPWRRDHHRKTAGVVEGEGDGRMQICRVKCGLRSLSAMHDGDMGVAGGTHSSSVRVPIGRIHAIDALMRPEIRAHPFSDKLDHPHQLRLPATTYER</sequence>
<keyword evidence="3" id="KW-1185">Reference proteome</keyword>
<dbReference type="Proteomes" id="UP000053676">
    <property type="component" value="Unassembled WGS sequence"/>
</dbReference>
<dbReference type="EMBL" id="KI657455">
    <property type="protein sequence ID" value="ETN87238.1"/>
    <property type="molecule type" value="Genomic_DNA"/>
</dbReference>
<dbReference type="KEGG" id="nai:NECAME_00097"/>
<evidence type="ECO:0000313" key="2">
    <source>
        <dbReference type="EMBL" id="ETN87238.1"/>
    </source>
</evidence>
<proteinExistence type="predicted"/>
<name>W2TZG2_NECAM</name>
<evidence type="ECO:0000256" key="1">
    <source>
        <dbReference type="SAM" id="MobiDB-lite"/>
    </source>
</evidence>
<protein>
    <submittedName>
        <fullName evidence="2">Uncharacterized protein</fullName>
    </submittedName>
</protein>
<dbReference type="AlphaFoldDB" id="W2TZG2"/>
<feature type="region of interest" description="Disordered" evidence="1">
    <location>
        <begin position="83"/>
        <end position="102"/>
    </location>
</feature>
<evidence type="ECO:0000313" key="3">
    <source>
        <dbReference type="Proteomes" id="UP000053676"/>
    </source>
</evidence>
<organism evidence="2 3">
    <name type="scientific">Necator americanus</name>
    <name type="common">Human hookworm</name>
    <dbReference type="NCBI Taxonomy" id="51031"/>
    <lineage>
        <taxon>Eukaryota</taxon>
        <taxon>Metazoa</taxon>
        <taxon>Ecdysozoa</taxon>
        <taxon>Nematoda</taxon>
        <taxon>Chromadorea</taxon>
        <taxon>Rhabditida</taxon>
        <taxon>Rhabditina</taxon>
        <taxon>Rhabditomorpha</taxon>
        <taxon>Strongyloidea</taxon>
        <taxon>Ancylostomatidae</taxon>
        <taxon>Bunostominae</taxon>
        <taxon>Necator</taxon>
    </lineage>
</organism>